<evidence type="ECO:0000256" key="2">
    <source>
        <dbReference type="SAM" id="MobiDB-lite"/>
    </source>
</evidence>
<keyword evidence="5" id="KW-1185">Reference proteome</keyword>
<feature type="region of interest" description="Disordered" evidence="2">
    <location>
        <begin position="185"/>
        <end position="209"/>
    </location>
</feature>
<evidence type="ECO:0000313" key="4">
    <source>
        <dbReference type="EMBL" id="KXZ53439.1"/>
    </source>
</evidence>
<evidence type="ECO:0000259" key="3">
    <source>
        <dbReference type="Pfam" id="PF17177"/>
    </source>
</evidence>
<name>A0A150GUC7_GONPE</name>
<dbReference type="InterPro" id="IPR033443">
    <property type="entry name" value="PROP1-like_PPR_dom"/>
</dbReference>
<evidence type="ECO:0000256" key="1">
    <source>
        <dbReference type="ARBA" id="ARBA00022737"/>
    </source>
</evidence>
<dbReference type="EMBL" id="LSYV01000008">
    <property type="protein sequence ID" value="KXZ53439.1"/>
    <property type="molecule type" value="Genomic_DNA"/>
</dbReference>
<gene>
    <name evidence="4" type="ORF">GPECTOR_7g1337</name>
</gene>
<dbReference type="STRING" id="33097.A0A150GUC7"/>
<dbReference type="PANTHER" id="PTHR47447:SF29">
    <property type="entry name" value="PPR CONTAINING PLANT PROTEIN"/>
    <property type="match status" value="1"/>
</dbReference>
<accession>A0A150GUC7</accession>
<proteinExistence type="predicted"/>
<keyword evidence="1" id="KW-0677">Repeat</keyword>
<sequence length="209" mass="21813">MGHAHEVSRLLTLQVAAGLSNEHTYATAFKALHRAGRLGMALAAFDEASGRDLGPIACSTLLHCATLERNLKLAWQLFDAMVAHQMKLNRYSYNFIAHLASLNGAFDDIVLVYNMMKDAASAATGGGAASCSPDSCTYSLLVRAAVASGRGELLPALWNEMVAARRAAERALGRLRPLAARVAAGGGGGEGGGEGWMSTEGPLWAGKGG</sequence>
<dbReference type="OrthoDB" id="185373at2759"/>
<dbReference type="AlphaFoldDB" id="A0A150GUC7"/>
<protein>
    <recommendedName>
        <fullName evidence="3">PROP1-like PPR domain-containing protein</fullName>
    </recommendedName>
</protein>
<dbReference type="Pfam" id="PF17177">
    <property type="entry name" value="PPR_long"/>
    <property type="match status" value="1"/>
</dbReference>
<dbReference type="PANTHER" id="PTHR47447">
    <property type="entry name" value="OS03G0856100 PROTEIN"/>
    <property type="match status" value="1"/>
</dbReference>
<feature type="compositionally biased region" description="Gly residues" evidence="2">
    <location>
        <begin position="185"/>
        <end position="195"/>
    </location>
</feature>
<dbReference type="InterPro" id="IPR011990">
    <property type="entry name" value="TPR-like_helical_dom_sf"/>
</dbReference>
<organism evidence="4 5">
    <name type="scientific">Gonium pectorale</name>
    <name type="common">Green alga</name>
    <dbReference type="NCBI Taxonomy" id="33097"/>
    <lineage>
        <taxon>Eukaryota</taxon>
        <taxon>Viridiplantae</taxon>
        <taxon>Chlorophyta</taxon>
        <taxon>core chlorophytes</taxon>
        <taxon>Chlorophyceae</taxon>
        <taxon>CS clade</taxon>
        <taxon>Chlamydomonadales</taxon>
        <taxon>Volvocaceae</taxon>
        <taxon>Gonium</taxon>
    </lineage>
</organism>
<reference evidence="5" key="1">
    <citation type="journal article" date="2016" name="Nat. Commun.">
        <title>The Gonium pectorale genome demonstrates co-option of cell cycle regulation during the evolution of multicellularity.</title>
        <authorList>
            <person name="Hanschen E.R."/>
            <person name="Marriage T.N."/>
            <person name="Ferris P.J."/>
            <person name="Hamaji T."/>
            <person name="Toyoda A."/>
            <person name="Fujiyama A."/>
            <person name="Neme R."/>
            <person name="Noguchi H."/>
            <person name="Minakuchi Y."/>
            <person name="Suzuki M."/>
            <person name="Kawai-Toyooka H."/>
            <person name="Smith D.R."/>
            <person name="Sparks H."/>
            <person name="Anderson J."/>
            <person name="Bakaric R."/>
            <person name="Luria V."/>
            <person name="Karger A."/>
            <person name="Kirschner M.W."/>
            <person name="Durand P.M."/>
            <person name="Michod R.E."/>
            <person name="Nozaki H."/>
            <person name="Olson B.J."/>
        </authorList>
    </citation>
    <scope>NUCLEOTIDE SEQUENCE [LARGE SCALE GENOMIC DNA]</scope>
    <source>
        <strain evidence="5">NIES-2863</strain>
    </source>
</reference>
<evidence type="ECO:0000313" key="5">
    <source>
        <dbReference type="Proteomes" id="UP000075714"/>
    </source>
</evidence>
<dbReference type="Proteomes" id="UP000075714">
    <property type="component" value="Unassembled WGS sequence"/>
</dbReference>
<feature type="domain" description="PROP1-like PPR" evidence="3">
    <location>
        <begin position="63"/>
        <end position="164"/>
    </location>
</feature>
<dbReference type="Gene3D" id="1.25.40.10">
    <property type="entry name" value="Tetratricopeptide repeat domain"/>
    <property type="match status" value="1"/>
</dbReference>
<comment type="caution">
    <text evidence="4">The sequence shown here is derived from an EMBL/GenBank/DDBJ whole genome shotgun (WGS) entry which is preliminary data.</text>
</comment>